<evidence type="ECO:0008006" key="3">
    <source>
        <dbReference type="Google" id="ProtNLM"/>
    </source>
</evidence>
<accession>A0A7S1WQ86</accession>
<sequence>MASTSPQKRKLETLAGGTNGDEEVLGPRPTKAYRNNEFLNSSSARLIRVMCELEEPQTRLEDNNVENIVMFFGSARAKPKKEYEAAVIEAEAKCKASPDDAKASSALDRLRKQAFLIPMFDAVRDLAKMMTAWSMKRESEGKAPYTVGTGGGPGMMVAANQGASNAGGKSVGFGISLPFEDGLNPYVSPELGLEFHYFFTRKYWMAYKCMGLVVAPGGLGTCDELFELITLMQTGKIKRALPVILIGKKFWHACINWQAFVDYGMISEHDANQLVFADTAEEAFPHLVAGIEKMETEEHHLPHKK</sequence>
<dbReference type="PANTHER" id="PTHR43393:SF3">
    <property type="entry name" value="LYSINE DECARBOXYLASE-LIKE PROTEIN"/>
    <property type="match status" value="1"/>
</dbReference>
<dbReference type="GO" id="GO:0005829">
    <property type="term" value="C:cytosol"/>
    <property type="evidence" value="ECO:0007669"/>
    <property type="project" value="TreeGrafter"/>
</dbReference>
<protein>
    <recommendedName>
        <fullName evidence="3">Cytokinin riboside 5'-monophosphate phosphoribohydrolase</fullName>
    </recommendedName>
</protein>
<dbReference type="InterPro" id="IPR031100">
    <property type="entry name" value="LOG_fam"/>
</dbReference>
<proteinExistence type="predicted"/>
<dbReference type="PANTHER" id="PTHR43393">
    <property type="entry name" value="CYTOKININ RIBOSIDE 5'-MONOPHOSPHATE PHOSPHORIBOHYDROLASE"/>
    <property type="match status" value="1"/>
</dbReference>
<gene>
    <name evidence="2" type="ORF">ACAT0790_LOCUS57736</name>
</gene>
<dbReference type="Pfam" id="PF03641">
    <property type="entry name" value="Lysine_decarbox"/>
    <property type="match status" value="1"/>
</dbReference>
<dbReference type="AlphaFoldDB" id="A0A7S1WQ86"/>
<dbReference type="SUPFAM" id="SSF102405">
    <property type="entry name" value="MCP/YpsA-like"/>
    <property type="match status" value="1"/>
</dbReference>
<reference evidence="2" key="1">
    <citation type="submission" date="2021-01" db="EMBL/GenBank/DDBJ databases">
        <authorList>
            <person name="Corre E."/>
            <person name="Pelletier E."/>
            <person name="Niang G."/>
            <person name="Scheremetjew M."/>
            <person name="Finn R."/>
            <person name="Kale V."/>
            <person name="Holt S."/>
            <person name="Cochrane G."/>
            <person name="Meng A."/>
            <person name="Brown T."/>
            <person name="Cohen L."/>
        </authorList>
    </citation>
    <scope>NUCLEOTIDE SEQUENCE</scope>
    <source>
        <strain evidence="2">OF101</strain>
    </source>
</reference>
<dbReference type="Gene3D" id="3.40.50.450">
    <property type="match status" value="1"/>
</dbReference>
<organism evidence="2">
    <name type="scientific">Alexandrium catenella</name>
    <name type="common">Red tide dinoflagellate</name>
    <name type="synonym">Gonyaulax catenella</name>
    <dbReference type="NCBI Taxonomy" id="2925"/>
    <lineage>
        <taxon>Eukaryota</taxon>
        <taxon>Sar</taxon>
        <taxon>Alveolata</taxon>
        <taxon>Dinophyceae</taxon>
        <taxon>Gonyaulacales</taxon>
        <taxon>Pyrocystaceae</taxon>
        <taxon>Alexandrium</taxon>
    </lineage>
</organism>
<evidence type="ECO:0000313" key="2">
    <source>
        <dbReference type="EMBL" id="CAD9180964.1"/>
    </source>
</evidence>
<name>A0A7S1WQ86_ALECA</name>
<dbReference type="EMBL" id="HBGE01096991">
    <property type="protein sequence ID" value="CAD9180964.1"/>
    <property type="molecule type" value="Transcribed_RNA"/>
</dbReference>
<dbReference type="InterPro" id="IPR052341">
    <property type="entry name" value="LOG_family_nucleotidases"/>
</dbReference>
<feature type="region of interest" description="Disordered" evidence="1">
    <location>
        <begin position="1"/>
        <end position="29"/>
    </location>
</feature>
<evidence type="ECO:0000256" key="1">
    <source>
        <dbReference type="SAM" id="MobiDB-lite"/>
    </source>
</evidence>